<name>A0A0D6R375_ARACU</name>
<comment type="similarity">
    <text evidence="9">Belongs to the amino acid/polyamine transporter 2 family. Amino acid/auxin permease (AAAP) (TC 2.A.18.2) subfamily.</text>
</comment>
<protein>
    <recommendedName>
        <fullName evidence="11">Amino acid transporter transmembrane domain-containing protein</fullName>
    </recommendedName>
</protein>
<keyword evidence="4 10" id="KW-0812">Transmembrane</keyword>
<keyword evidence="2" id="KW-0813">Transport</keyword>
<keyword evidence="7 10" id="KW-1133">Transmembrane helix</keyword>
<dbReference type="GO" id="GO:0006865">
    <property type="term" value="P:amino acid transport"/>
    <property type="evidence" value="ECO:0007669"/>
    <property type="project" value="UniProtKB-KW"/>
</dbReference>
<dbReference type="InterPro" id="IPR013057">
    <property type="entry name" value="AA_transpt_TM"/>
</dbReference>
<dbReference type="FunFam" id="1.20.1740.10:FF:000055">
    <property type="entry name" value="Amino acid permease 6"/>
    <property type="match status" value="1"/>
</dbReference>
<evidence type="ECO:0000259" key="11">
    <source>
        <dbReference type="Pfam" id="PF01490"/>
    </source>
</evidence>
<evidence type="ECO:0000256" key="7">
    <source>
        <dbReference type="ARBA" id="ARBA00022989"/>
    </source>
</evidence>
<evidence type="ECO:0000256" key="8">
    <source>
        <dbReference type="ARBA" id="ARBA00023136"/>
    </source>
</evidence>
<evidence type="ECO:0000256" key="9">
    <source>
        <dbReference type="ARBA" id="ARBA00061463"/>
    </source>
</evidence>
<evidence type="ECO:0000256" key="4">
    <source>
        <dbReference type="ARBA" id="ARBA00022692"/>
    </source>
</evidence>
<feature type="transmembrane region" description="Helical" evidence="10">
    <location>
        <begin position="44"/>
        <end position="65"/>
    </location>
</feature>
<feature type="transmembrane region" description="Helical" evidence="10">
    <location>
        <begin position="130"/>
        <end position="150"/>
    </location>
</feature>
<feature type="transmembrane region" description="Helical" evidence="10">
    <location>
        <begin position="450"/>
        <end position="471"/>
    </location>
</feature>
<dbReference type="AlphaFoldDB" id="A0A0D6R375"/>
<dbReference type="GO" id="GO:0005886">
    <property type="term" value="C:plasma membrane"/>
    <property type="evidence" value="ECO:0007669"/>
    <property type="project" value="UniProtKB-SubCell"/>
</dbReference>
<comment type="subcellular location">
    <subcellularLocation>
        <location evidence="1">Cell membrane</location>
    </subcellularLocation>
</comment>
<dbReference type="PANTHER" id="PTHR48017">
    <property type="entry name" value="OS05G0424000 PROTEIN-RELATED"/>
    <property type="match status" value="1"/>
</dbReference>
<sequence>MADLESPLLNPKVANAIDDKYTTISPHSNSSPDEDGHFPRTGTLWTATAHIITAVIGAGVLSLAWSVAQLGWIAGPVAMIVFAITTLYSSYLLADCYKDPDPVSGPNRNYTYKDAVRVNLGERKAWLCGLVQYINLYGTGVAYTITTSISMKAIRKSNCYHKYGHHFPCNYSEYPFMILFGVIQIVLSQIPDFDQLWWLSIVAAIMSFSYSTIGLGLGIGKVIEHGQIYGSLGGISAITTLSTAQKVWRIFQALGDIAFAYPYSCIVIEIEDTLKAPPPENRTMKKASLISIIVTTFFYMFCGGFGYAAFGDNAPGNLLTGFGFYEPYWLIDFANACIAVHLIGAYQVFCQPLFAFGEGWFSSNWPNNSFINSQRGISIPLIGSYNIKFFNLCWRTAIVLSTTGIAILFPYFNNVLGILGSINFWPLTIYFPVTMYIVKNKFQRWSLRWTLLQTFSFICLLVSLATAAGSIEGII</sequence>
<feature type="transmembrane region" description="Helical" evidence="10">
    <location>
        <begin position="196"/>
        <end position="219"/>
    </location>
</feature>
<keyword evidence="3" id="KW-1003">Cell membrane</keyword>
<reference evidence="12" key="1">
    <citation type="submission" date="2015-03" db="EMBL/GenBank/DDBJ databases">
        <title>A transcriptome of Araucaria cunninghamii, an australian fine timber species.</title>
        <authorList>
            <person name="Jing Yi C.J.Y."/>
            <person name="Yin San L.Y.S."/>
            <person name="Abdul Karim S.S."/>
            <person name="Wan Azmi N.N."/>
            <person name="Hercus R.R."/>
            <person name="Croft L.L."/>
        </authorList>
    </citation>
    <scope>NUCLEOTIDE SEQUENCE</scope>
    <source>
        <strain evidence="12">MI0301</strain>
        <tissue evidence="12">Leaf</tissue>
    </source>
</reference>
<feature type="domain" description="Amino acid transporter transmembrane" evidence="11">
    <location>
        <begin position="41"/>
        <end position="475"/>
    </location>
</feature>
<proteinExistence type="inferred from homology"/>
<dbReference type="Pfam" id="PF01490">
    <property type="entry name" value="Aa_trans"/>
    <property type="match status" value="1"/>
</dbReference>
<dbReference type="GO" id="GO:0015293">
    <property type="term" value="F:symporter activity"/>
    <property type="evidence" value="ECO:0007669"/>
    <property type="project" value="UniProtKB-KW"/>
</dbReference>
<evidence type="ECO:0000256" key="2">
    <source>
        <dbReference type="ARBA" id="ARBA00022448"/>
    </source>
</evidence>
<feature type="transmembrane region" description="Helical" evidence="10">
    <location>
        <begin position="289"/>
        <end position="308"/>
    </location>
</feature>
<feature type="transmembrane region" description="Helical" evidence="10">
    <location>
        <begin position="72"/>
        <end position="94"/>
    </location>
</feature>
<evidence type="ECO:0000256" key="10">
    <source>
        <dbReference type="SAM" id="Phobius"/>
    </source>
</evidence>
<evidence type="ECO:0000256" key="6">
    <source>
        <dbReference type="ARBA" id="ARBA00022970"/>
    </source>
</evidence>
<evidence type="ECO:0000256" key="5">
    <source>
        <dbReference type="ARBA" id="ARBA00022847"/>
    </source>
</evidence>
<keyword evidence="5" id="KW-0769">Symport</keyword>
<feature type="transmembrane region" description="Helical" evidence="10">
    <location>
        <begin position="328"/>
        <end position="349"/>
    </location>
</feature>
<feature type="transmembrane region" description="Helical" evidence="10">
    <location>
        <begin position="418"/>
        <end position="438"/>
    </location>
</feature>
<keyword evidence="8 10" id="KW-0472">Membrane</keyword>
<accession>A0A0D6R375</accession>
<evidence type="ECO:0000256" key="1">
    <source>
        <dbReference type="ARBA" id="ARBA00004236"/>
    </source>
</evidence>
<dbReference type="EMBL" id="GCKF01034698">
    <property type="protein sequence ID" value="JAG97161.1"/>
    <property type="molecule type" value="Transcribed_RNA"/>
</dbReference>
<organism evidence="12">
    <name type="scientific">Araucaria cunninghamii</name>
    <name type="common">Hoop pine</name>
    <name type="synonym">Moreton Bay pine</name>
    <dbReference type="NCBI Taxonomy" id="56994"/>
    <lineage>
        <taxon>Eukaryota</taxon>
        <taxon>Viridiplantae</taxon>
        <taxon>Streptophyta</taxon>
        <taxon>Embryophyta</taxon>
        <taxon>Tracheophyta</taxon>
        <taxon>Spermatophyta</taxon>
        <taxon>Pinopsida</taxon>
        <taxon>Pinidae</taxon>
        <taxon>Conifers II</taxon>
        <taxon>Araucariales</taxon>
        <taxon>Araucariaceae</taxon>
        <taxon>Araucaria</taxon>
    </lineage>
</organism>
<feature type="transmembrane region" description="Helical" evidence="10">
    <location>
        <begin position="171"/>
        <end position="190"/>
    </location>
</feature>
<evidence type="ECO:0000313" key="12">
    <source>
        <dbReference type="EMBL" id="JAG97161.1"/>
    </source>
</evidence>
<keyword evidence="6" id="KW-0029">Amino-acid transport</keyword>
<evidence type="ECO:0000256" key="3">
    <source>
        <dbReference type="ARBA" id="ARBA00022475"/>
    </source>
</evidence>
<feature type="transmembrane region" description="Helical" evidence="10">
    <location>
        <begin position="392"/>
        <end position="412"/>
    </location>
</feature>